<organism evidence="2 3">
    <name type="scientific">Plasmodium ovale wallikeri</name>
    <dbReference type="NCBI Taxonomy" id="864142"/>
    <lineage>
        <taxon>Eukaryota</taxon>
        <taxon>Sar</taxon>
        <taxon>Alveolata</taxon>
        <taxon>Apicomplexa</taxon>
        <taxon>Aconoidasida</taxon>
        <taxon>Haemosporida</taxon>
        <taxon>Plasmodiidae</taxon>
        <taxon>Plasmodium</taxon>
        <taxon>Plasmodium (Plasmodium)</taxon>
    </lineage>
</organism>
<gene>
    <name evidence="2" type="ORF">POVWA2_059090</name>
</gene>
<dbReference type="Proteomes" id="UP000078550">
    <property type="component" value="Unassembled WGS sequence"/>
</dbReference>
<dbReference type="EMBL" id="FLRE01000198">
    <property type="protein sequence ID" value="SBT49916.1"/>
    <property type="molecule type" value="Genomic_DNA"/>
</dbReference>
<accession>A0A1A9A192</accession>
<feature type="region of interest" description="Disordered" evidence="1">
    <location>
        <begin position="1"/>
        <end position="29"/>
    </location>
</feature>
<reference evidence="3" key="1">
    <citation type="submission" date="2016-05" db="EMBL/GenBank/DDBJ databases">
        <authorList>
            <person name="Naeem Raeece"/>
        </authorList>
    </citation>
    <scope>NUCLEOTIDE SEQUENCE [LARGE SCALE GENOMIC DNA]</scope>
</reference>
<feature type="region of interest" description="Disordered" evidence="1">
    <location>
        <begin position="42"/>
        <end position="81"/>
    </location>
</feature>
<evidence type="ECO:0000313" key="3">
    <source>
        <dbReference type="Proteomes" id="UP000078550"/>
    </source>
</evidence>
<protein>
    <submittedName>
        <fullName evidence="2">Uncharacterized protein</fullName>
    </submittedName>
</protein>
<evidence type="ECO:0000256" key="1">
    <source>
        <dbReference type="SAM" id="MobiDB-lite"/>
    </source>
</evidence>
<evidence type="ECO:0000313" key="2">
    <source>
        <dbReference type="EMBL" id="SBT49916.1"/>
    </source>
</evidence>
<sequence>MEKWKNGKMEKWKNGKMEKRGKNSGKVVGQCHNEIELRWLGNVERGTSPQRESVTNSFAGGEGKSTYRRSSAWRFDNPEQP</sequence>
<name>A0A1A9A192_PLAOA</name>
<feature type="compositionally biased region" description="Basic and acidic residues" evidence="1">
    <location>
        <begin position="1"/>
        <end position="21"/>
    </location>
</feature>
<dbReference type="AlphaFoldDB" id="A0A1A9A192"/>
<proteinExistence type="predicted"/>
<feature type="compositionally biased region" description="Polar residues" evidence="1">
    <location>
        <begin position="45"/>
        <end position="58"/>
    </location>
</feature>